<protein>
    <recommendedName>
        <fullName evidence="7">EF-hand domain-containing protein</fullName>
    </recommendedName>
</protein>
<keyword evidence="9" id="KW-1185">Reference proteome</keyword>
<dbReference type="PANTHER" id="PTHR46212:SF3">
    <property type="entry name" value="GH27120P"/>
    <property type="match status" value="1"/>
</dbReference>
<organism evidence="8 9">
    <name type="scientific">Amblyomma americanum</name>
    <name type="common">Lone star tick</name>
    <dbReference type="NCBI Taxonomy" id="6943"/>
    <lineage>
        <taxon>Eukaryota</taxon>
        <taxon>Metazoa</taxon>
        <taxon>Ecdysozoa</taxon>
        <taxon>Arthropoda</taxon>
        <taxon>Chelicerata</taxon>
        <taxon>Arachnida</taxon>
        <taxon>Acari</taxon>
        <taxon>Parasitiformes</taxon>
        <taxon>Ixodida</taxon>
        <taxon>Ixodoidea</taxon>
        <taxon>Ixodidae</taxon>
        <taxon>Amblyomminae</taxon>
        <taxon>Amblyomma</taxon>
    </lineage>
</organism>
<gene>
    <name evidence="8" type="ORF">V5799_004615</name>
</gene>
<evidence type="ECO:0000256" key="5">
    <source>
        <dbReference type="ARBA" id="ARBA00022837"/>
    </source>
</evidence>
<evidence type="ECO:0000256" key="2">
    <source>
        <dbReference type="ARBA" id="ARBA00022490"/>
    </source>
</evidence>
<dbReference type="EMBL" id="JARKHS020034852">
    <property type="protein sequence ID" value="KAK8757755.1"/>
    <property type="molecule type" value="Genomic_DNA"/>
</dbReference>
<evidence type="ECO:0000313" key="9">
    <source>
        <dbReference type="Proteomes" id="UP001321473"/>
    </source>
</evidence>
<dbReference type="GO" id="GO:0005509">
    <property type="term" value="F:calcium ion binding"/>
    <property type="evidence" value="ECO:0007669"/>
    <property type="project" value="InterPro"/>
</dbReference>
<evidence type="ECO:0000256" key="6">
    <source>
        <dbReference type="SAM" id="MobiDB-lite"/>
    </source>
</evidence>
<keyword evidence="2" id="KW-0963">Cytoplasm</keyword>
<evidence type="ECO:0000256" key="4">
    <source>
        <dbReference type="ARBA" id="ARBA00022737"/>
    </source>
</evidence>
<comment type="subcellular location">
    <subcellularLocation>
        <location evidence="1">Cytoplasm</location>
    </subcellularLocation>
</comment>
<accession>A0AAQ4D5L5</accession>
<name>A0AAQ4D5L5_AMBAM</name>
<comment type="caution">
    <text evidence="8">The sequence shown here is derived from an EMBL/GenBank/DDBJ whole genome shotgun (WGS) entry which is preliminary data.</text>
</comment>
<dbReference type="InterPro" id="IPR002048">
    <property type="entry name" value="EF_hand_dom"/>
</dbReference>
<dbReference type="PANTHER" id="PTHR46212">
    <property type="entry name" value="PEFLIN"/>
    <property type="match status" value="1"/>
</dbReference>
<dbReference type="Gene3D" id="1.10.238.10">
    <property type="entry name" value="EF-hand"/>
    <property type="match status" value="1"/>
</dbReference>
<dbReference type="Pfam" id="PF13405">
    <property type="entry name" value="EF-hand_6"/>
    <property type="match status" value="1"/>
</dbReference>
<feature type="domain" description="EF-hand" evidence="7">
    <location>
        <begin position="202"/>
        <end position="237"/>
    </location>
</feature>
<dbReference type="PROSITE" id="PS50222">
    <property type="entry name" value="EF_HAND_2"/>
    <property type="match status" value="2"/>
</dbReference>
<evidence type="ECO:0000256" key="1">
    <source>
        <dbReference type="ARBA" id="ARBA00004496"/>
    </source>
</evidence>
<proteinExistence type="predicted"/>
<sequence>MEPCRLENSQPPSNAAETAVSASNVATIEDAYMKTATESDVSMPSASAPDVTMRSVTDPDVSMRSVTASDVSVASAPEFKIAMIPVVMSEAKVQPIIGSDANGLPLLGSDAYVSFQPPAPIYIYHVPTNAQPPRPDVDYLQGIFANVDKEGSGKIDATKLQYALSNETWKPFNLETVRMMINIFDRSRTGTIGFEDFVSLWNYINDWMHCFQEFDESNSGFIDKNQLRDAMNRFGYRLSEQTLNTLFAKYQKERKGFINLDSYILCCVSLQTLSNAFRSYDTDRDGWINISYDQSLKLALSVMP</sequence>
<dbReference type="InterPro" id="IPR051426">
    <property type="entry name" value="Peflin/Sorcin_CaBP"/>
</dbReference>
<evidence type="ECO:0000313" key="8">
    <source>
        <dbReference type="EMBL" id="KAK8757755.1"/>
    </source>
</evidence>
<keyword evidence="5" id="KW-0106">Calcium</keyword>
<dbReference type="Proteomes" id="UP001321473">
    <property type="component" value="Unassembled WGS sequence"/>
</dbReference>
<dbReference type="SUPFAM" id="SSF47473">
    <property type="entry name" value="EF-hand"/>
    <property type="match status" value="1"/>
</dbReference>
<feature type="compositionally biased region" description="Polar residues" evidence="6">
    <location>
        <begin position="7"/>
        <end position="20"/>
    </location>
</feature>
<dbReference type="Pfam" id="PF13499">
    <property type="entry name" value="EF-hand_7"/>
    <property type="match status" value="1"/>
</dbReference>
<feature type="region of interest" description="Disordered" evidence="6">
    <location>
        <begin position="1"/>
        <end position="20"/>
    </location>
</feature>
<keyword evidence="3" id="KW-0479">Metal-binding</keyword>
<dbReference type="AlphaFoldDB" id="A0AAQ4D5L5"/>
<dbReference type="GO" id="GO:0005737">
    <property type="term" value="C:cytoplasm"/>
    <property type="evidence" value="ECO:0007669"/>
    <property type="project" value="UniProtKB-SubCell"/>
</dbReference>
<keyword evidence="4" id="KW-0677">Repeat</keyword>
<evidence type="ECO:0000256" key="3">
    <source>
        <dbReference type="ARBA" id="ARBA00022723"/>
    </source>
</evidence>
<evidence type="ECO:0000259" key="7">
    <source>
        <dbReference type="PROSITE" id="PS50222"/>
    </source>
</evidence>
<dbReference type="InterPro" id="IPR011992">
    <property type="entry name" value="EF-hand-dom_pair"/>
</dbReference>
<feature type="domain" description="EF-hand" evidence="7">
    <location>
        <begin position="135"/>
        <end position="170"/>
    </location>
</feature>
<dbReference type="SMART" id="SM00054">
    <property type="entry name" value="EFh"/>
    <property type="match status" value="5"/>
</dbReference>
<reference evidence="8 9" key="1">
    <citation type="journal article" date="2023" name="Arcadia Sci">
        <title>De novo assembly of a long-read Amblyomma americanum tick genome.</title>
        <authorList>
            <person name="Chou S."/>
            <person name="Poskanzer K.E."/>
            <person name="Rollins M."/>
            <person name="Thuy-Boun P.S."/>
        </authorList>
    </citation>
    <scope>NUCLEOTIDE SEQUENCE [LARGE SCALE GENOMIC DNA]</scope>
    <source>
        <strain evidence="8">F_SG_1</strain>
        <tissue evidence="8">Salivary glands</tissue>
    </source>
</reference>